<comment type="caution">
    <text evidence="1">The sequence shown here is derived from an EMBL/GenBank/DDBJ whole genome shotgun (WGS) entry which is preliminary data.</text>
</comment>
<protein>
    <recommendedName>
        <fullName evidence="3">HAT C-terminal dimerisation domain-containing protein</fullName>
    </recommendedName>
</protein>
<reference evidence="1" key="1">
    <citation type="journal article" date="2023" name="Insect Mol. Biol.">
        <title>Genome sequencing provides insights into the evolution of gene families encoding plant cell wall-degrading enzymes in longhorned beetles.</title>
        <authorList>
            <person name="Shin N.R."/>
            <person name="Okamura Y."/>
            <person name="Kirsch R."/>
            <person name="Pauchet Y."/>
        </authorList>
    </citation>
    <scope>NUCLEOTIDE SEQUENCE</scope>
    <source>
        <strain evidence="1">RBIC_L_NR</strain>
    </source>
</reference>
<dbReference type="Proteomes" id="UP001162156">
    <property type="component" value="Unassembled WGS sequence"/>
</dbReference>
<evidence type="ECO:0000313" key="1">
    <source>
        <dbReference type="EMBL" id="KAJ8930638.1"/>
    </source>
</evidence>
<gene>
    <name evidence="1" type="ORF">NQ314_016553</name>
</gene>
<name>A0AAV8WVF3_9CUCU</name>
<dbReference type="EMBL" id="JANEYF010004595">
    <property type="protein sequence ID" value="KAJ8930638.1"/>
    <property type="molecule type" value="Genomic_DNA"/>
</dbReference>
<keyword evidence="2" id="KW-1185">Reference proteome</keyword>
<dbReference type="AlphaFoldDB" id="A0AAV8WVF3"/>
<sequence>MHIDNIYLGAKTELFILQNQDKLDAKKLNDYRVHCLNFYVELATQIKSRFSFNDFLLKQLKILDPKTIFAEEEVGFLISLLNRFPILCNDDYAEHINSEWRILQECTEIKKYCSKPVLEFWEIVFTLKNDLDDLMFPHLKKFITALLCLPHSSAAHERIFFSAFYN</sequence>
<accession>A0AAV8WVF3</accession>
<evidence type="ECO:0000313" key="2">
    <source>
        <dbReference type="Proteomes" id="UP001162156"/>
    </source>
</evidence>
<evidence type="ECO:0008006" key="3">
    <source>
        <dbReference type="Google" id="ProtNLM"/>
    </source>
</evidence>
<proteinExistence type="predicted"/>
<organism evidence="1 2">
    <name type="scientific">Rhamnusium bicolor</name>
    <dbReference type="NCBI Taxonomy" id="1586634"/>
    <lineage>
        <taxon>Eukaryota</taxon>
        <taxon>Metazoa</taxon>
        <taxon>Ecdysozoa</taxon>
        <taxon>Arthropoda</taxon>
        <taxon>Hexapoda</taxon>
        <taxon>Insecta</taxon>
        <taxon>Pterygota</taxon>
        <taxon>Neoptera</taxon>
        <taxon>Endopterygota</taxon>
        <taxon>Coleoptera</taxon>
        <taxon>Polyphaga</taxon>
        <taxon>Cucujiformia</taxon>
        <taxon>Chrysomeloidea</taxon>
        <taxon>Cerambycidae</taxon>
        <taxon>Lepturinae</taxon>
        <taxon>Rhagiini</taxon>
        <taxon>Rhamnusium</taxon>
    </lineage>
</organism>